<accession>A0A9W4WJ18</accession>
<dbReference type="Proteomes" id="UP001153678">
    <property type="component" value="Unassembled WGS sequence"/>
</dbReference>
<feature type="compositionally biased region" description="Polar residues" evidence="1">
    <location>
        <begin position="78"/>
        <end position="89"/>
    </location>
</feature>
<evidence type="ECO:0000256" key="1">
    <source>
        <dbReference type="SAM" id="MobiDB-lite"/>
    </source>
</evidence>
<dbReference type="CDD" id="cd20557">
    <property type="entry name" value="CYCLIN_ScPCL1-like"/>
    <property type="match status" value="1"/>
</dbReference>
<dbReference type="OrthoDB" id="244495at2759"/>
<dbReference type="InterPro" id="IPR013922">
    <property type="entry name" value="Cyclin_PHO80-like"/>
</dbReference>
<reference evidence="2" key="1">
    <citation type="submission" date="2022-08" db="EMBL/GenBank/DDBJ databases">
        <authorList>
            <person name="Kallberg Y."/>
            <person name="Tangrot J."/>
            <person name="Rosling A."/>
        </authorList>
    </citation>
    <scope>NUCLEOTIDE SEQUENCE</scope>
    <source>
        <strain evidence="2">Wild A</strain>
    </source>
</reference>
<dbReference type="Gene3D" id="1.10.472.10">
    <property type="entry name" value="Cyclin-like"/>
    <property type="match status" value="1"/>
</dbReference>
<keyword evidence="3" id="KW-1185">Reference proteome</keyword>
<dbReference type="GO" id="GO:0005634">
    <property type="term" value="C:nucleus"/>
    <property type="evidence" value="ECO:0007669"/>
    <property type="project" value="TreeGrafter"/>
</dbReference>
<organism evidence="2 3">
    <name type="scientific">Funneliformis geosporum</name>
    <dbReference type="NCBI Taxonomy" id="1117311"/>
    <lineage>
        <taxon>Eukaryota</taxon>
        <taxon>Fungi</taxon>
        <taxon>Fungi incertae sedis</taxon>
        <taxon>Mucoromycota</taxon>
        <taxon>Glomeromycotina</taxon>
        <taxon>Glomeromycetes</taxon>
        <taxon>Glomerales</taxon>
        <taxon>Glomeraceae</taxon>
        <taxon>Funneliformis</taxon>
    </lineage>
</organism>
<dbReference type="GO" id="GO:0016538">
    <property type="term" value="F:cyclin-dependent protein serine/threonine kinase regulator activity"/>
    <property type="evidence" value="ECO:0007669"/>
    <property type="project" value="TreeGrafter"/>
</dbReference>
<feature type="region of interest" description="Disordered" evidence="1">
    <location>
        <begin position="427"/>
        <end position="458"/>
    </location>
</feature>
<evidence type="ECO:0000313" key="2">
    <source>
        <dbReference type="EMBL" id="CAI2165352.1"/>
    </source>
</evidence>
<name>A0A9W4WJ18_9GLOM</name>
<feature type="region of interest" description="Disordered" evidence="1">
    <location>
        <begin position="52"/>
        <end position="89"/>
    </location>
</feature>
<dbReference type="AlphaFoldDB" id="A0A9W4WJ18"/>
<proteinExistence type="predicted"/>
<feature type="compositionally biased region" description="Polar residues" evidence="1">
    <location>
        <begin position="52"/>
        <end position="70"/>
    </location>
</feature>
<gene>
    <name evidence="2" type="ORF">FWILDA_LOCUS2029</name>
</gene>
<dbReference type="SUPFAM" id="SSF47954">
    <property type="entry name" value="Cyclin-like"/>
    <property type="match status" value="1"/>
</dbReference>
<evidence type="ECO:0000313" key="3">
    <source>
        <dbReference type="Proteomes" id="UP001153678"/>
    </source>
</evidence>
<sequence length="458" mass="51912">MYLTTTLAPIPPTNSNFSSLQTINLQRKPLPPIPQRQVHQQTQYNIQRLDQQHYTSRAQQQQKSTMQYYTEQPPPLPQKSNNHNVTKNPSIISQEGSLLEQVPERATEFASHMTCFLWFGDYLIDPHTPSIITPPPPPGGNGHRRYAEYKPRDAFKKFCKDVISATQVSHSVILLSLLYIHRMKINNPTIKGQSGSEYRTFTVALMLANKFLDDNTYTNKTWSEVTNIPVSEINTMEMEFLSSLDYELYVSEQQYFEWVRKMDSFIENDDHNSSDCGMVVPQYSQSYLSAEQAFDGIMVSPPKRTSLYPVYTSVPASQQQLVVQSSQPQYTQTIAYPTPPSSSGATRQVTYYNIPTTTSNSSSVMYTTSHSSRRQQPQQANYDVRSSYSTNVPVRTSQAQYTTFINPMVYITARRMQSNLINSRSGSSGFPINNLSFPTTAGTGLDQATHTRTAPTTR</sequence>
<protein>
    <submittedName>
        <fullName evidence="2">657_t:CDS:1</fullName>
    </submittedName>
</protein>
<dbReference type="EMBL" id="CAMKVN010000217">
    <property type="protein sequence ID" value="CAI2165352.1"/>
    <property type="molecule type" value="Genomic_DNA"/>
</dbReference>
<dbReference type="Pfam" id="PF08613">
    <property type="entry name" value="Cyclin"/>
    <property type="match status" value="1"/>
</dbReference>
<dbReference type="PANTHER" id="PTHR15615:SF27">
    <property type="entry name" value="PHO85 CYCLIN CLG1"/>
    <property type="match status" value="1"/>
</dbReference>
<dbReference type="InterPro" id="IPR036915">
    <property type="entry name" value="Cyclin-like_sf"/>
</dbReference>
<dbReference type="GO" id="GO:0000307">
    <property type="term" value="C:cyclin-dependent protein kinase holoenzyme complex"/>
    <property type="evidence" value="ECO:0007669"/>
    <property type="project" value="TreeGrafter"/>
</dbReference>
<dbReference type="PANTHER" id="PTHR15615">
    <property type="match status" value="1"/>
</dbReference>
<comment type="caution">
    <text evidence="2">The sequence shown here is derived from an EMBL/GenBank/DDBJ whole genome shotgun (WGS) entry which is preliminary data.</text>
</comment>
<dbReference type="GO" id="GO:0019901">
    <property type="term" value="F:protein kinase binding"/>
    <property type="evidence" value="ECO:0007669"/>
    <property type="project" value="InterPro"/>
</dbReference>